<keyword evidence="2" id="KW-1185">Reference proteome</keyword>
<dbReference type="EMBL" id="BMYR01000007">
    <property type="protein sequence ID" value="GGW62776.1"/>
    <property type="molecule type" value="Genomic_DNA"/>
</dbReference>
<evidence type="ECO:0008006" key="3">
    <source>
        <dbReference type="Google" id="ProtNLM"/>
    </source>
</evidence>
<evidence type="ECO:0000313" key="2">
    <source>
        <dbReference type="Proteomes" id="UP000634667"/>
    </source>
</evidence>
<organism evidence="1 2">
    <name type="scientific">Alishewanella tabrizica</name>
    <dbReference type="NCBI Taxonomy" id="671278"/>
    <lineage>
        <taxon>Bacteria</taxon>
        <taxon>Pseudomonadati</taxon>
        <taxon>Pseudomonadota</taxon>
        <taxon>Gammaproteobacteria</taxon>
        <taxon>Alteromonadales</taxon>
        <taxon>Alteromonadaceae</taxon>
        <taxon>Alishewanella</taxon>
    </lineage>
</organism>
<evidence type="ECO:0000313" key="1">
    <source>
        <dbReference type="EMBL" id="GGW62776.1"/>
    </source>
</evidence>
<dbReference type="RefSeq" id="WP_189482779.1">
    <property type="nucleotide sequence ID" value="NZ_BMYR01000007.1"/>
</dbReference>
<name>A0ABQ2WQM0_9ALTE</name>
<gene>
    <name evidence="1" type="ORF">GCM10008111_18430</name>
</gene>
<sequence>MKHYLRFMLVFIVSGLLLLCSASYIIDPYGIFAHDKDIFPRKVAAADKGRTVKPYQALNSKPFTVLVGNSRVEIGMPPEHAFYQGKPVYNMGLPGAGISMQYGYAMHAINYSDSVKQVIIALDLLDFTSRAENIVTTIDNSGWQWRHEALNSESFADKRRYLAERISLLFSLSALTDSVKTIVTQQNNVNALNRFGFNDGRVYHFHVASEGFGALYQQKAQEIDQRLGSQQLVFNRDSYHLAELDRFITQLKQQNITVYLLINPYQQPYLDQLTEHKLGQHLYDWKEQIIQLAKHHQLPLFDFAISSSLVTDVVAPNSKVVEDSPYFWEPAHYRPAFGDLILNSLLMNNCHQICNLYSQ</sequence>
<proteinExistence type="predicted"/>
<dbReference type="Proteomes" id="UP000634667">
    <property type="component" value="Unassembled WGS sequence"/>
</dbReference>
<protein>
    <recommendedName>
        <fullName evidence="3">D-alanyl-lipoteichoic acid biosynthesis protein DltD</fullName>
    </recommendedName>
</protein>
<accession>A0ABQ2WQM0</accession>
<comment type="caution">
    <text evidence="1">The sequence shown here is derived from an EMBL/GenBank/DDBJ whole genome shotgun (WGS) entry which is preliminary data.</text>
</comment>
<reference evidence="2" key="1">
    <citation type="journal article" date="2019" name="Int. J. Syst. Evol. Microbiol.">
        <title>The Global Catalogue of Microorganisms (GCM) 10K type strain sequencing project: providing services to taxonomists for standard genome sequencing and annotation.</title>
        <authorList>
            <consortium name="The Broad Institute Genomics Platform"/>
            <consortium name="The Broad Institute Genome Sequencing Center for Infectious Disease"/>
            <person name="Wu L."/>
            <person name="Ma J."/>
        </authorList>
    </citation>
    <scope>NUCLEOTIDE SEQUENCE [LARGE SCALE GENOMIC DNA]</scope>
    <source>
        <strain evidence="2">KCTC 23723</strain>
    </source>
</reference>